<reference evidence="2" key="1">
    <citation type="submission" date="2021-01" db="EMBL/GenBank/DDBJ databases">
        <authorList>
            <consortium name="Genoscope - CEA"/>
            <person name="William W."/>
        </authorList>
    </citation>
    <scope>NUCLEOTIDE SEQUENCE</scope>
</reference>
<comment type="caution">
    <text evidence="2">The sequence shown here is derived from an EMBL/GenBank/DDBJ whole genome shotgun (WGS) entry which is preliminary data.</text>
</comment>
<protein>
    <recommendedName>
        <fullName evidence="1">Cyclic nucleotide-binding domain-containing protein</fullName>
    </recommendedName>
</protein>
<dbReference type="OrthoDB" id="315890at2759"/>
<sequence length="416" mass="48899">MTEINKYETIITILKNLNNPQFASQYEQQLNRLPFFNFYKQVLKTDQFTQSAIKYIQLLYLKKGQIYKHQTDSIESVFILLEGTLSLIQNDQKKSKIVTKVQPSEHLFQEDIYKKAPISKYKIMALTDCTAISLSFISIHEISVYGFQFAKYKEEVEYFRIQFPDVKPIEFIPFIKKLKKENFLNNVKIYSANQQANKVYFIISGEVEIYAENEDGKFQRVTIACDNDSFGEEALSISISRVYKYTAKTQYFKKTIAFVFEVNIQLFKVDDYCHTYAPNLIKQLEDKMRLKENLILQKIKQTQTQTNTLPTIINSSLKKPFEQFLHIASPRSKASSIKINRAISFNDGGLFNFMELNNPGKNHLRLFEQHVNRQLIKEQYEEQHGNQSRDRTKSVQFQKIWNISSDSQKLPRIKQH</sequence>
<dbReference type="GO" id="GO:0003700">
    <property type="term" value="F:DNA-binding transcription factor activity"/>
    <property type="evidence" value="ECO:0007669"/>
    <property type="project" value="TreeGrafter"/>
</dbReference>
<feature type="domain" description="Cyclic nucleotide-binding" evidence="1">
    <location>
        <begin position="162"/>
        <end position="249"/>
    </location>
</feature>
<dbReference type="Pfam" id="PF00027">
    <property type="entry name" value="cNMP_binding"/>
    <property type="match status" value="2"/>
</dbReference>
<dbReference type="PROSITE" id="PS50042">
    <property type="entry name" value="CNMP_BINDING_3"/>
    <property type="match status" value="2"/>
</dbReference>
<dbReference type="EMBL" id="CAJJDN010000149">
    <property type="protein sequence ID" value="CAD8124182.1"/>
    <property type="molecule type" value="Genomic_DNA"/>
</dbReference>
<evidence type="ECO:0000313" key="3">
    <source>
        <dbReference type="Proteomes" id="UP000692954"/>
    </source>
</evidence>
<dbReference type="InterPro" id="IPR050397">
    <property type="entry name" value="Env_Response_Regulators"/>
</dbReference>
<gene>
    <name evidence="2" type="ORF">PSON_ATCC_30995.1.T1490127</name>
</gene>
<name>A0A8S1RA96_9CILI</name>
<evidence type="ECO:0000313" key="2">
    <source>
        <dbReference type="EMBL" id="CAD8124182.1"/>
    </source>
</evidence>
<keyword evidence="3" id="KW-1185">Reference proteome</keyword>
<dbReference type="GO" id="GO:0005829">
    <property type="term" value="C:cytosol"/>
    <property type="evidence" value="ECO:0007669"/>
    <property type="project" value="TreeGrafter"/>
</dbReference>
<dbReference type="InterPro" id="IPR000595">
    <property type="entry name" value="cNMP-bd_dom"/>
</dbReference>
<dbReference type="AlphaFoldDB" id="A0A8S1RA96"/>
<dbReference type="PANTHER" id="PTHR24567">
    <property type="entry name" value="CRP FAMILY TRANSCRIPTIONAL REGULATORY PROTEIN"/>
    <property type="match status" value="1"/>
</dbReference>
<dbReference type="PANTHER" id="PTHR24567:SF26">
    <property type="entry name" value="REGULATORY PROTEIN YEIL"/>
    <property type="match status" value="1"/>
</dbReference>
<accession>A0A8S1RA96</accession>
<dbReference type="CDD" id="cd00038">
    <property type="entry name" value="CAP_ED"/>
    <property type="match status" value="2"/>
</dbReference>
<dbReference type="Proteomes" id="UP000692954">
    <property type="component" value="Unassembled WGS sequence"/>
</dbReference>
<organism evidence="2 3">
    <name type="scientific">Paramecium sonneborni</name>
    <dbReference type="NCBI Taxonomy" id="65129"/>
    <lineage>
        <taxon>Eukaryota</taxon>
        <taxon>Sar</taxon>
        <taxon>Alveolata</taxon>
        <taxon>Ciliophora</taxon>
        <taxon>Intramacronucleata</taxon>
        <taxon>Oligohymenophorea</taxon>
        <taxon>Peniculida</taxon>
        <taxon>Parameciidae</taxon>
        <taxon>Paramecium</taxon>
    </lineage>
</organism>
<feature type="domain" description="Cyclic nucleotide-binding" evidence="1">
    <location>
        <begin position="60"/>
        <end position="142"/>
    </location>
</feature>
<evidence type="ECO:0000259" key="1">
    <source>
        <dbReference type="PROSITE" id="PS50042"/>
    </source>
</evidence>
<proteinExistence type="predicted"/>